<evidence type="ECO:0000313" key="1">
    <source>
        <dbReference type="EMBL" id="KAK1343632.1"/>
    </source>
</evidence>
<gene>
    <name evidence="1" type="ORF">QTO34_016412</name>
</gene>
<reference evidence="1" key="1">
    <citation type="submission" date="2023-06" db="EMBL/GenBank/DDBJ databases">
        <title>Reference genome for the Northern bat (Eptesicus nilssonii), a most northern bat species.</title>
        <authorList>
            <person name="Laine V.N."/>
            <person name="Pulliainen A.T."/>
            <person name="Lilley T.M."/>
        </authorList>
    </citation>
    <scope>NUCLEOTIDE SEQUENCE</scope>
    <source>
        <strain evidence="1">BLF_Eptnil</strain>
        <tissue evidence="1">Kidney</tissue>
    </source>
</reference>
<dbReference type="Proteomes" id="UP001177744">
    <property type="component" value="Unassembled WGS sequence"/>
</dbReference>
<organism evidence="1 2">
    <name type="scientific">Cnephaeus nilssonii</name>
    <name type="common">Northern bat</name>
    <name type="synonym">Eptesicus nilssonii</name>
    <dbReference type="NCBI Taxonomy" id="3371016"/>
    <lineage>
        <taxon>Eukaryota</taxon>
        <taxon>Metazoa</taxon>
        <taxon>Chordata</taxon>
        <taxon>Craniata</taxon>
        <taxon>Vertebrata</taxon>
        <taxon>Euteleostomi</taxon>
        <taxon>Mammalia</taxon>
        <taxon>Eutheria</taxon>
        <taxon>Laurasiatheria</taxon>
        <taxon>Chiroptera</taxon>
        <taxon>Yangochiroptera</taxon>
        <taxon>Vespertilionidae</taxon>
        <taxon>Cnephaeus</taxon>
    </lineage>
</organism>
<proteinExistence type="predicted"/>
<keyword evidence="2" id="KW-1185">Reference proteome</keyword>
<dbReference type="EMBL" id="JAULJE010000005">
    <property type="protein sequence ID" value="KAK1343632.1"/>
    <property type="molecule type" value="Genomic_DNA"/>
</dbReference>
<evidence type="ECO:0000313" key="2">
    <source>
        <dbReference type="Proteomes" id="UP001177744"/>
    </source>
</evidence>
<protein>
    <submittedName>
        <fullName evidence="1">Uncharacterized protein</fullName>
    </submittedName>
</protein>
<sequence>MVMTLVVATLEGVTGPRATVRAKVCSASYLERSASSSSRMLAFSEASFSTSRCSATRCRSNSSFCVTRLMRQLAAVRRRCLSRTTSSLDRPRRCWFSSRTDMDTSSSSLSTGPFSPASFLTCRPGHRGRSRCTHVATTRLHGHAHLQGHSPRGCCPVTPVPGAGLTQAGG</sequence>
<comment type="caution">
    <text evidence="1">The sequence shown here is derived from an EMBL/GenBank/DDBJ whole genome shotgun (WGS) entry which is preliminary data.</text>
</comment>
<dbReference type="AlphaFoldDB" id="A0AA40I6Z6"/>
<accession>A0AA40I6Z6</accession>
<name>A0AA40I6Z6_CNENI</name>